<dbReference type="EMBL" id="VORU01000009">
    <property type="protein sequence ID" value="TXD68677.1"/>
    <property type="molecule type" value="Genomic_DNA"/>
</dbReference>
<evidence type="ECO:0000259" key="6">
    <source>
        <dbReference type="Pfam" id="PF07291"/>
    </source>
</evidence>
<feature type="transmembrane region" description="Helical" evidence="5">
    <location>
        <begin position="7"/>
        <end position="25"/>
    </location>
</feature>
<keyword evidence="3 5" id="KW-1133">Transmembrane helix</keyword>
<accession>A0A5C6YM86</accession>
<keyword evidence="8" id="KW-1185">Reference proteome</keyword>
<proteinExistence type="predicted"/>
<dbReference type="AlphaFoldDB" id="A0A5C6YM86"/>
<evidence type="ECO:0000256" key="4">
    <source>
        <dbReference type="ARBA" id="ARBA00023136"/>
    </source>
</evidence>
<feature type="domain" description="Methylamine utilisation protein MauE" evidence="6">
    <location>
        <begin position="1"/>
        <end position="136"/>
    </location>
</feature>
<evidence type="ECO:0000313" key="7">
    <source>
        <dbReference type="EMBL" id="TXD68677.1"/>
    </source>
</evidence>
<keyword evidence="4 5" id="KW-0472">Membrane</keyword>
<feature type="transmembrane region" description="Helical" evidence="5">
    <location>
        <begin position="78"/>
        <end position="100"/>
    </location>
</feature>
<dbReference type="Pfam" id="PF20329">
    <property type="entry name" value="DUF6624"/>
    <property type="match status" value="1"/>
</dbReference>
<sequence length="568" mass="64831">MKILVGISRIIVGVLFIISGLIKLNDPVGFSFKLKDYFAPEVLDLGFLVPYALLIAIFVVIIEVLLGVALILGYLKKFTLWALLLMIVFFTFLTFYSAYFNKVTDCGCFGDAIKLTPWESFSKDIVLLVLILILFFGRKYIQPFFSSATRSIIIFVSFVGCLGITYYVLQHLPIIDFRPYKIGANIKDGMTVPEDAPGPIYEYMWKFNINGEEKVITTNGEYPQVEGELISTETEMIQEGYTPPIHDFSMERDGEDYTTQFLEEENLVVIIAYSLGNTEKDGYIPIREVTDKALKNGYNVIGLSASSQEMTEALVEKYKLNFKFYFCDETTLKTIVRSNPGILELDNGTIKQKLHWNDAQKLELPTVENAKPKLDLDMKRRLDSIAVLDQKYRKLMHEESPEARAELGKKMGLSEAEYSGDLWKMQVVIDSANMNYVERIFQTKGYPGKSMVGEPTNTAAWYVLQHSTKIAQYLPIIKKAGEEGEIPMNLVAMMEDRYLMHEGKPQIYGTQGQMQHDEKFIWPIENPETVNERRKKAGFTSTIEEYAKSLFGEDFEYKVLTVEQANQI</sequence>
<dbReference type="RefSeq" id="WP_111816507.1">
    <property type="nucleotide sequence ID" value="NZ_CBCRZQ010000007.1"/>
</dbReference>
<dbReference type="OrthoDB" id="648842at2"/>
<evidence type="ECO:0000256" key="1">
    <source>
        <dbReference type="ARBA" id="ARBA00004141"/>
    </source>
</evidence>
<feature type="transmembrane region" description="Helical" evidence="5">
    <location>
        <begin position="120"/>
        <end position="137"/>
    </location>
</feature>
<dbReference type="InterPro" id="IPR046732">
    <property type="entry name" value="DUF6624"/>
</dbReference>
<organism evidence="7 8">
    <name type="scientific">Aequorivita lipolytica</name>
    <dbReference type="NCBI Taxonomy" id="153267"/>
    <lineage>
        <taxon>Bacteria</taxon>
        <taxon>Pseudomonadati</taxon>
        <taxon>Bacteroidota</taxon>
        <taxon>Flavobacteriia</taxon>
        <taxon>Flavobacteriales</taxon>
        <taxon>Flavobacteriaceae</taxon>
        <taxon>Aequorivita</taxon>
    </lineage>
</organism>
<comment type="subcellular location">
    <subcellularLocation>
        <location evidence="1">Membrane</location>
        <topology evidence="1">Multi-pass membrane protein</topology>
    </subcellularLocation>
</comment>
<evidence type="ECO:0000256" key="5">
    <source>
        <dbReference type="SAM" id="Phobius"/>
    </source>
</evidence>
<feature type="transmembrane region" description="Helical" evidence="5">
    <location>
        <begin position="149"/>
        <end position="169"/>
    </location>
</feature>
<dbReference type="NCBIfam" id="NF045576">
    <property type="entry name" value="BT_3928_fam"/>
    <property type="match status" value="1"/>
</dbReference>
<evidence type="ECO:0000256" key="3">
    <source>
        <dbReference type="ARBA" id="ARBA00022989"/>
    </source>
</evidence>
<feature type="transmembrane region" description="Helical" evidence="5">
    <location>
        <begin position="45"/>
        <end position="71"/>
    </location>
</feature>
<name>A0A5C6YM86_9FLAO</name>
<dbReference type="GO" id="GO:0030416">
    <property type="term" value="P:methylamine metabolic process"/>
    <property type="evidence" value="ECO:0007669"/>
    <property type="project" value="InterPro"/>
</dbReference>
<evidence type="ECO:0000256" key="2">
    <source>
        <dbReference type="ARBA" id="ARBA00022692"/>
    </source>
</evidence>
<keyword evidence="2 5" id="KW-0812">Transmembrane</keyword>
<gene>
    <name evidence="7" type="ORF">ESV24_10960</name>
</gene>
<dbReference type="Proteomes" id="UP000321945">
    <property type="component" value="Unassembled WGS sequence"/>
</dbReference>
<evidence type="ECO:0000313" key="8">
    <source>
        <dbReference type="Proteomes" id="UP000321945"/>
    </source>
</evidence>
<comment type="caution">
    <text evidence="7">The sequence shown here is derived from an EMBL/GenBank/DDBJ whole genome shotgun (WGS) entry which is preliminary data.</text>
</comment>
<dbReference type="Pfam" id="PF07291">
    <property type="entry name" value="MauE"/>
    <property type="match status" value="1"/>
</dbReference>
<reference evidence="7 8" key="1">
    <citation type="submission" date="2019-08" db="EMBL/GenBank/DDBJ databases">
        <title>Genome of Aequorivita lipolytica Y10-2 (type strain).</title>
        <authorList>
            <person name="Bowman J.P."/>
        </authorList>
    </citation>
    <scope>NUCLEOTIDE SEQUENCE [LARGE SCALE GENOMIC DNA]</scope>
    <source>
        <strain evidence="7 8">Y10-2</strain>
    </source>
</reference>
<dbReference type="InterPro" id="IPR009908">
    <property type="entry name" value="Methylamine_util_MauE"/>
</dbReference>
<dbReference type="GO" id="GO:0016020">
    <property type="term" value="C:membrane"/>
    <property type="evidence" value="ECO:0007669"/>
    <property type="project" value="UniProtKB-SubCell"/>
</dbReference>
<protein>
    <submittedName>
        <fullName evidence="7">DoxX family protein</fullName>
    </submittedName>
</protein>